<dbReference type="Gene3D" id="3.30.310.170">
    <property type="entry name" value="Outer membrane protein assembly factor BamC"/>
    <property type="match status" value="1"/>
</dbReference>
<dbReference type="EMBL" id="CP025120">
    <property type="protein sequence ID" value="AUD78594.1"/>
    <property type="molecule type" value="Genomic_DNA"/>
</dbReference>
<evidence type="ECO:0000256" key="1">
    <source>
        <dbReference type="HAMAP-Rule" id="MF_00924"/>
    </source>
</evidence>
<dbReference type="HAMAP" id="MF_00924">
    <property type="entry name" value="OM_assembly_BamC"/>
    <property type="match status" value="1"/>
</dbReference>
<dbReference type="GO" id="GO:0009279">
    <property type="term" value="C:cell outer membrane"/>
    <property type="evidence" value="ECO:0007669"/>
    <property type="project" value="UniProtKB-SubCell"/>
</dbReference>
<dbReference type="GO" id="GO:0051205">
    <property type="term" value="P:protein insertion into membrane"/>
    <property type="evidence" value="ECO:0007669"/>
    <property type="project" value="UniProtKB-UniRule"/>
</dbReference>
<dbReference type="PROSITE" id="PS51257">
    <property type="entry name" value="PROKAR_LIPOPROTEIN"/>
    <property type="match status" value="1"/>
</dbReference>
<gene>
    <name evidence="1" type="primary">bamC</name>
    <name evidence="2" type="ORF">CW740_04725</name>
</gene>
<evidence type="ECO:0000313" key="3">
    <source>
        <dbReference type="Proteomes" id="UP000232693"/>
    </source>
</evidence>
<reference evidence="2 3" key="1">
    <citation type="submission" date="2017-12" db="EMBL/GenBank/DDBJ databases">
        <title>Kangiella profundi FT102 completed genome.</title>
        <authorList>
            <person name="Xu J."/>
            <person name="Wang J."/>
            <person name="Lu Y."/>
        </authorList>
    </citation>
    <scope>NUCLEOTIDE SEQUENCE [LARGE SCALE GENOMIC DNA]</scope>
    <source>
        <strain evidence="2 3">FT102</strain>
    </source>
</reference>
<dbReference type="OrthoDB" id="5598420at2"/>
<keyword evidence="1" id="KW-0732">Signal</keyword>
<comment type="subcellular location">
    <subcellularLocation>
        <location evidence="1">Cell outer membrane</location>
        <topology evidence="1">Lipid-anchor</topology>
    </subcellularLocation>
</comment>
<keyword evidence="1" id="KW-0472">Membrane</keyword>
<dbReference type="InterPro" id="IPR042268">
    <property type="entry name" value="BamC_C"/>
</dbReference>
<comment type="subunit">
    <text evidence="1">Part of the Bam complex.</text>
</comment>
<dbReference type="AlphaFoldDB" id="A0A2K9AI19"/>
<sequence>MSTLNKYKTLLILSSIAAISSCSWFSAKDGTEDIDDRYMRSQQGPELQVPPATEQIDVEDRYRVPEGVIITNRDAKGKKLSLDPPQLLLVGGDGVREDSEQAQPTVWIRHQNTSFMNYVSRFMNQKNIPVLSSSDTQVTTDWITDEDETTLANYIGSYNLDGQRHRLTLEIVGQNANEIALQARNTESQRLVQDKWAAMAPSKTVASQFLNAFLGYYDTERTKEARQRILEEGTINVNLGTNQQGNIALTAEREFLAVWDQMPKVLEDLNLTVSDRDQSAGIYYFNVKEPETGFWAWLWNDDEDNPKVEMEPGDYQILVETTTSGVSMTFKDDEGNLLDANIVTRIYPEFAASFKSRAKQ</sequence>
<organism evidence="2 3">
    <name type="scientific">Kangiella profundi</name>
    <dbReference type="NCBI Taxonomy" id="1561924"/>
    <lineage>
        <taxon>Bacteria</taxon>
        <taxon>Pseudomonadati</taxon>
        <taxon>Pseudomonadota</taxon>
        <taxon>Gammaproteobacteria</taxon>
        <taxon>Kangiellales</taxon>
        <taxon>Kangiellaceae</taxon>
        <taxon>Kangiella</taxon>
    </lineage>
</organism>
<dbReference type="GO" id="GO:0043165">
    <property type="term" value="P:Gram-negative-bacterium-type cell outer membrane assembly"/>
    <property type="evidence" value="ECO:0007669"/>
    <property type="project" value="UniProtKB-UniRule"/>
</dbReference>
<proteinExistence type="inferred from homology"/>
<protein>
    <recommendedName>
        <fullName evidence="1">Outer membrane protein assembly factor BamC</fullName>
    </recommendedName>
</protein>
<keyword evidence="1" id="KW-0564">Palmitate</keyword>
<accession>A0A2K9AI19</accession>
<dbReference type="InterPro" id="IPR014524">
    <property type="entry name" value="BamC"/>
</dbReference>
<dbReference type="InterPro" id="IPR010653">
    <property type="entry name" value="NlpB/DapX"/>
</dbReference>
<keyword evidence="1" id="KW-0449">Lipoprotein</keyword>
<comment type="function">
    <text evidence="1">Part of the outer membrane protein assembly complex, which is involved in assembly and insertion of beta-barrel proteins into the outer membrane.</text>
</comment>
<dbReference type="KEGG" id="kpd:CW740_04725"/>
<dbReference type="Proteomes" id="UP000232693">
    <property type="component" value="Chromosome"/>
</dbReference>
<keyword evidence="1" id="KW-0998">Cell outer membrane</keyword>
<evidence type="ECO:0000313" key="2">
    <source>
        <dbReference type="EMBL" id="AUD78594.1"/>
    </source>
</evidence>
<dbReference type="RefSeq" id="WP_106646458.1">
    <property type="nucleotide sequence ID" value="NZ_BMGO01000002.1"/>
</dbReference>
<keyword evidence="3" id="KW-1185">Reference proteome</keyword>
<comment type="similarity">
    <text evidence="1">Belongs to the BamC family.</text>
</comment>
<name>A0A2K9AI19_9GAMM</name>
<dbReference type="Pfam" id="PF06804">
    <property type="entry name" value="Lipoprotein_18"/>
    <property type="match status" value="1"/>
</dbReference>